<dbReference type="InterPro" id="IPR000182">
    <property type="entry name" value="GNAT_dom"/>
</dbReference>
<dbReference type="RefSeq" id="WP_260189074.1">
    <property type="nucleotide sequence ID" value="NZ_JAFFZE010000003.1"/>
</dbReference>
<dbReference type="Proteomes" id="UP001156441">
    <property type="component" value="Unassembled WGS sequence"/>
</dbReference>
<comment type="caution">
    <text evidence="2">The sequence shown here is derived from an EMBL/GenBank/DDBJ whole genome shotgun (WGS) entry which is preliminary data.</text>
</comment>
<proteinExistence type="predicted"/>
<dbReference type="InterPro" id="IPR016181">
    <property type="entry name" value="Acyl_CoA_acyltransferase"/>
</dbReference>
<reference evidence="2 3" key="1">
    <citation type="submission" date="2021-02" db="EMBL/GenBank/DDBJ databases">
        <title>Actinophytocola xerophila sp. nov., isolated from soil of cotton cropping field.</title>
        <authorList>
            <person name="Huang R."/>
            <person name="Chen X."/>
            <person name="Ge X."/>
            <person name="Liu W."/>
        </authorList>
    </citation>
    <scope>NUCLEOTIDE SEQUENCE [LARGE SCALE GENOMIC DNA]</scope>
    <source>
        <strain evidence="2 3">S1-96</strain>
    </source>
</reference>
<keyword evidence="3" id="KW-1185">Reference proteome</keyword>
<sequence length="245" mass="26485">MLDELMRRGWPALEEVSMDGWLARFSGGVTQRANSVLPLTPPSDVDAALSRVASTYRARGLPAVFQLGPTVYPPDLDALLAARGYAYGSPTLVMTASAAEVLDRLPAGAARVTVADEPDEEWMDLWWRVDGRGDERARSVARRILTAGPARYATAWDGAGAAAVARLALVDGWGGLYCVAVRPDARRRGLAAATTQALVGDGGARDCWLQVRAENEPALTLYRGAGFTEVARYHYRTRRLPEGSR</sequence>
<evidence type="ECO:0000313" key="2">
    <source>
        <dbReference type="EMBL" id="MCT2581719.1"/>
    </source>
</evidence>
<feature type="domain" description="N-acetyltransferase" evidence="1">
    <location>
        <begin position="112"/>
        <end position="245"/>
    </location>
</feature>
<evidence type="ECO:0000259" key="1">
    <source>
        <dbReference type="PROSITE" id="PS51186"/>
    </source>
</evidence>
<dbReference type="EMBL" id="JAFFZE010000003">
    <property type="protein sequence ID" value="MCT2581719.1"/>
    <property type="molecule type" value="Genomic_DNA"/>
</dbReference>
<name>A0ABT2J291_9PSEU</name>
<protein>
    <submittedName>
        <fullName evidence="2">GNAT family N-acetyltransferase</fullName>
    </submittedName>
</protein>
<evidence type="ECO:0000313" key="3">
    <source>
        <dbReference type="Proteomes" id="UP001156441"/>
    </source>
</evidence>
<accession>A0ABT2J291</accession>
<dbReference type="Pfam" id="PF24553">
    <property type="entry name" value="Rv0428c_C"/>
    <property type="match status" value="1"/>
</dbReference>
<dbReference type="PROSITE" id="PS51186">
    <property type="entry name" value="GNAT"/>
    <property type="match status" value="1"/>
</dbReference>
<gene>
    <name evidence="2" type="ORF">JT362_01110</name>
</gene>
<dbReference type="Gene3D" id="3.40.630.30">
    <property type="match status" value="1"/>
</dbReference>
<dbReference type="InterPro" id="IPR056935">
    <property type="entry name" value="Rv0428c-like_C"/>
</dbReference>
<organism evidence="2 3">
    <name type="scientific">Actinophytocola gossypii</name>
    <dbReference type="NCBI Taxonomy" id="2812003"/>
    <lineage>
        <taxon>Bacteria</taxon>
        <taxon>Bacillati</taxon>
        <taxon>Actinomycetota</taxon>
        <taxon>Actinomycetes</taxon>
        <taxon>Pseudonocardiales</taxon>
        <taxon>Pseudonocardiaceae</taxon>
    </lineage>
</organism>
<dbReference type="SUPFAM" id="SSF55729">
    <property type="entry name" value="Acyl-CoA N-acyltransferases (Nat)"/>
    <property type="match status" value="1"/>
</dbReference>